<dbReference type="SUPFAM" id="SSF54695">
    <property type="entry name" value="POZ domain"/>
    <property type="match status" value="1"/>
</dbReference>
<dbReference type="GeneTree" id="ENSGT00950000185848"/>
<dbReference type="Ensembl" id="ENSCPBT00000037177.1">
    <property type="protein sequence ID" value="ENSCPBP00000031596.1"/>
    <property type="gene ID" value="ENSCPBG00000022174.1"/>
</dbReference>
<dbReference type="Proteomes" id="UP000694380">
    <property type="component" value="Unplaced"/>
</dbReference>
<dbReference type="Pfam" id="PF00651">
    <property type="entry name" value="BTB"/>
    <property type="match status" value="1"/>
</dbReference>
<name>A0A8C3ICR5_CHRPI</name>
<organism evidence="2 3">
    <name type="scientific">Chrysemys picta bellii</name>
    <name type="common">Western painted turtle</name>
    <name type="synonym">Emys bellii</name>
    <dbReference type="NCBI Taxonomy" id="8478"/>
    <lineage>
        <taxon>Eukaryota</taxon>
        <taxon>Metazoa</taxon>
        <taxon>Chordata</taxon>
        <taxon>Craniata</taxon>
        <taxon>Vertebrata</taxon>
        <taxon>Euteleostomi</taxon>
        <taxon>Archelosauria</taxon>
        <taxon>Testudinata</taxon>
        <taxon>Testudines</taxon>
        <taxon>Cryptodira</taxon>
        <taxon>Durocryptodira</taxon>
        <taxon>Testudinoidea</taxon>
        <taxon>Emydidae</taxon>
        <taxon>Chrysemys</taxon>
    </lineage>
</organism>
<dbReference type="OMA" id="HSVEFTR"/>
<reference evidence="2" key="2">
    <citation type="submission" date="2025-09" db="UniProtKB">
        <authorList>
            <consortium name="Ensembl"/>
        </authorList>
    </citation>
    <scope>IDENTIFICATION</scope>
</reference>
<evidence type="ECO:0000313" key="3">
    <source>
        <dbReference type="Proteomes" id="UP000694380"/>
    </source>
</evidence>
<evidence type="ECO:0000313" key="2">
    <source>
        <dbReference type="Ensembl" id="ENSCPBP00000031596.1"/>
    </source>
</evidence>
<accession>A0A8C3ICR5</accession>
<feature type="domain" description="BTB" evidence="1">
    <location>
        <begin position="32"/>
        <end position="54"/>
    </location>
</feature>
<dbReference type="InterPro" id="IPR011333">
    <property type="entry name" value="SKP1/BTB/POZ_sf"/>
</dbReference>
<dbReference type="AlphaFoldDB" id="A0A8C3ICR5"/>
<reference evidence="2" key="1">
    <citation type="submission" date="2025-08" db="UniProtKB">
        <authorList>
            <consortium name="Ensembl"/>
        </authorList>
    </citation>
    <scope>IDENTIFICATION</scope>
</reference>
<dbReference type="InterPro" id="IPR000210">
    <property type="entry name" value="BTB/POZ_dom"/>
</dbReference>
<keyword evidence="3" id="KW-1185">Reference proteome</keyword>
<sequence length="54" mass="5819">MASCPGPSGRFTRHASDVLLNLDQLRHRRALTDVTLLVGGRPLVAHKAVLAACR</sequence>
<dbReference type="PROSITE" id="PS50097">
    <property type="entry name" value="BTB"/>
    <property type="match status" value="1"/>
</dbReference>
<dbReference type="Gene3D" id="3.30.710.10">
    <property type="entry name" value="Potassium Channel Kv1.1, Chain A"/>
    <property type="match status" value="1"/>
</dbReference>
<proteinExistence type="predicted"/>
<evidence type="ECO:0000259" key="1">
    <source>
        <dbReference type="PROSITE" id="PS50097"/>
    </source>
</evidence>
<protein>
    <recommendedName>
        <fullName evidence="1">BTB domain-containing protein</fullName>
    </recommendedName>
</protein>